<evidence type="ECO:0000313" key="10">
    <source>
        <dbReference type="EMBL" id="MEU1953618.1"/>
    </source>
</evidence>
<reference evidence="10 11" key="1">
    <citation type="submission" date="2024-06" db="EMBL/GenBank/DDBJ databases">
        <title>The Natural Products Discovery Center: Release of the First 8490 Sequenced Strains for Exploring Actinobacteria Biosynthetic Diversity.</title>
        <authorList>
            <person name="Kalkreuter E."/>
            <person name="Kautsar S.A."/>
            <person name="Yang D."/>
            <person name="Bader C.D."/>
            <person name="Teijaro C.N."/>
            <person name="Fluegel L."/>
            <person name="Davis C.M."/>
            <person name="Simpson J.R."/>
            <person name="Lauterbach L."/>
            <person name="Steele A.D."/>
            <person name="Gui C."/>
            <person name="Meng S."/>
            <person name="Li G."/>
            <person name="Viehrig K."/>
            <person name="Ye F."/>
            <person name="Su P."/>
            <person name="Kiefer A.F."/>
            <person name="Nichols A."/>
            <person name="Cepeda A.J."/>
            <person name="Yan W."/>
            <person name="Fan B."/>
            <person name="Jiang Y."/>
            <person name="Adhikari A."/>
            <person name="Zheng C.-J."/>
            <person name="Schuster L."/>
            <person name="Cowan T.M."/>
            <person name="Smanski M.J."/>
            <person name="Chevrette M.G."/>
            <person name="De Carvalho L.P.S."/>
            <person name="Shen B."/>
        </authorList>
    </citation>
    <scope>NUCLEOTIDE SEQUENCE [LARGE SCALE GENOMIC DNA]</scope>
    <source>
        <strain evidence="10 11">NPDC019708</strain>
    </source>
</reference>
<comment type="cofactor">
    <cofactor evidence="1 8">
        <name>Mg(2+)</name>
        <dbReference type="ChEBI" id="CHEBI:18420"/>
    </cofactor>
</comment>
<dbReference type="InterPro" id="IPR022907">
    <property type="entry name" value="VapC_family"/>
</dbReference>
<keyword evidence="8" id="KW-0800">Toxin</keyword>
<evidence type="ECO:0000256" key="4">
    <source>
        <dbReference type="ARBA" id="ARBA00022723"/>
    </source>
</evidence>
<proteinExistence type="inferred from homology"/>
<keyword evidence="5 8" id="KW-0378">Hydrolase</keyword>
<evidence type="ECO:0000256" key="3">
    <source>
        <dbReference type="ARBA" id="ARBA00022722"/>
    </source>
</evidence>
<gene>
    <name evidence="8" type="primary">vapC</name>
    <name evidence="10" type="ORF">ABZ510_17345</name>
</gene>
<evidence type="ECO:0000313" key="11">
    <source>
        <dbReference type="Proteomes" id="UP001550628"/>
    </source>
</evidence>
<dbReference type="SUPFAM" id="SSF88723">
    <property type="entry name" value="PIN domain-like"/>
    <property type="match status" value="1"/>
</dbReference>
<protein>
    <recommendedName>
        <fullName evidence="8">Ribonuclease VapC</fullName>
        <shortName evidence="8">RNase VapC</shortName>
        <ecNumber evidence="8">3.1.-.-</ecNumber>
    </recommendedName>
    <alternativeName>
        <fullName evidence="8">Toxin VapC</fullName>
    </alternativeName>
</protein>
<keyword evidence="4 8" id="KW-0479">Metal-binding</keyword>
<evidence type="ECO:0000256" key="8">
    <source>
        <dbReference type="HAMAP-Rule" id="MF_00265"/>
    </source>
</evidence>
<evidence type="ECO:0000256" key="1">
    <source>
        <dbReference type="ARBA" id="ARBA00001946"/>
    </source>
</evidence>
<name>A0ABV2WRW0_9NOCA</name>
<dbReference type="InterPro" id="IPR002716">
    <property type="entry name" value="PIN_dom"/>
</dbReference>
<feature type="binding site" evidence="8">
    <location>
        <position position="7"/>
    </location>
    <ligand>
        <name>Mg(2+)</name>
        <dbReference type="ChEBI" id="CHEBI:18420"/>
    </ligand>
</feature>
<comment type="caution">
    <text evidence="10">The sequence shown here is derived from an EMBL/GenBank/DDBJ whole genome shotgun (WGS) entry which is preliminary data.</text>
</comment>
<dbReference type="InterPro" id="IPR029060">
    <property type="entry name" value="PIN-like_dom_sf"/>
</dbReference>
<keyword evidence="2 8" id="KW-1277">Toxin-antitoxin system</keyword>
<evidence type="ECO:0000259" key="9">
    <source>
        <dbReference type="Pfam" id="PF01850"/>
    </source>
</evidence>
<dbReference type="PANTHER" id="PTHR33653">
    <property type="entry name" value="RIBONUCLEASE VAPC2"/>
    <property type="match status" value="1"/>
</dbReference>
<organism evidence="10 11">
    <name type="scientific">Nocardia rhamnosiphila</name>
    <dbReference type="NCBI Taxonomy" id="426716"/>
    <lineage>
        <taxon>Bacteria</taxon>
        <taxon>Bacillati</taxon>
        <taxon>Actinomycetota</taxon>
        <taxon>Actinomycetes</taxon>
        <taxon>Mycobacteriales</taxon>
        <taxon>Nocardiaceae</taxon>
        <taxon>Nocardia</taxon>
    </lineage>
</organism>
<dbReference type="PANTHER" id="PTHR33653:SF1">
    <property type="entry name" value="RIBONUCLEASE VAPC2"/>
    <property type="match status" value="1"/>
</dbReference>
<evidence type="ECO:0000256" key="2">
    <source>
        <dbReference type="ARBA" id="ARBA00022649"/>
    </source>
</evidence>
<dbReference type="InterPro" id="IPR050556">
    <property type="entry name" value="Type_II_TA_system_RNase"/>
</dbReference>
<feature type="domain" description="PIN" evidence="9">
    <location>
        <begin position="4"/>
        <end position="123"/>
    </location>
</feature>
<keyword evidence="3 8" id="KW-0540">Nuclease</keyword>
<dbReference type="RefSeq" id="WP_356958893.1">
    <property type="nucleotide sequence ID" value="NZ_JBEYBD010000019.1"/>
</dbReference>
<keyword evidence="11" id="KW-1185">Reference proteome</keyword>
<comment type="similarity">
    <text evidence="7 8">Belongs to the PINc/VapC protein family.</text>
</comment>
<accession>A0ABV2WRW0</accession>
<evidence type="ECO:0000256" key="7">
    <source>
        <dbReference type="ARBA" id="ARBA00038093"/>
    </source>
</evidence>
<feature type="binding site" evidence="8">
    <location>
        <position position="97"/>
    </location>
    <ligand>
        <name>Mg(2+)</name>
        <dbReference type="ChEBI" id="CHEBI:18420"/>
    </ligand>
</feature>
<keyword evidence="6 8" id="KW-0460">Magnesium</keyword>
<evidence type="ECO:0000256" key="6">
    <source>
        <dbReference type="ARBA" id="ARBA00022842"/>
    </source>
</evidence>
<dbReference type="EMBL" id="JBEYBF010000011">
    <property type="protein sequence ID" value="MEU1953618.1"/>
    <property type="molecule type" value="Genomic_DNA"/>
</dbReference>
<dbReference type="Pfam" id="PF01850">
    <property type="entry name" value="PIN"/>
    <property type="match status" value="1"/>
</dbReference>
<dbReference type="Gene3D" id="3.40.50.1010">
    <property type="entry name" value="5'-nuclease"/>
    <property type="match status" value="1"/>
</dbReference>
<dbReference type="EC" id="3.1.-.-" evidence="8"/>
<comment type="function">
    <text evidence="8">Toxic component of a toxin-antitoxin (TA) system. An RNase.</text>
</comment>
<evidence type="ECO:0000256" key="5">
    <source>
        <dbReference type="ARBA" id="ARBA00022801"/>
    </source>
</evidence>
<sequence>MIGYLVDSSAMWRFLRDPALVDRWLPAAAEGEFRSCYPQRAEFLKSARNLKEYTTFCRMYEELYPEVAVPKSAGQWIGKLQYFAAERGTHRCLSAVDLQICATAAHHGLVIVHDDADFVTAARLSVELQQLNVHDGPIDPGR</sequence>
<dbReference type="HAMAP" id="MF_00265">
    <property type="entry name" value="VapC_Nob1"/>
    <property type="match status" value="1"/>
</dbReference>
<dbReference type="Proteomes" id="UP001550628">
    <property type="component" value="Unassembled WGS sequence"/>
</dbReference>